<evidence type="ECO:0000313" key="1">
    <source>
        <dbReference type="EMBL" id="JAD18711.1"/>
    </source>
</evidence>
<reference evidence="1" key="1">
    <citation type="submission" date="2014-09" db="EMBL/GenBank/DDBJ databases">
        <authorList>
            <person name="Magalhaes I.L.F."/>
            <person name="Oliveira U."/>
            <person name="Santos F.R."/>
            <person name="Vidigal T.H.D.A."/>
            <person name="Brescovit A.D."/>
            <person name="Santos A.J."/>
        </authorList>
    </citation>
    <scope>NUCLEOTIDE SEQUENCE</scope>
    <source>
        <tissue evidence="1">Shoot tissue taken approximately 20 cm above the soil surface</tissue>
    </source>
</reference>
<protein>
    <submittedName>
        <fullName evidence="1">Uncharacterized protein</fullName>
    </submittedName>
</protein>
<dbReference type="EMBL" id="GBRH01279184">
    <property type="protein sequence ID" value="JAD18711.1"/>
    <property type="molecule type" value="Transcribed_RNA"/>
</dbReference>
<dbReference type="AlphaFoldDB" id="A0A0A8XXX4"/>
<sequence length="43" mass="4770">MSHGEELKQSCRALPKNLIHPLPVQDLKSDGFLRPAIPFASAR</sequence>
<accession>A0A0A8XXX4</accession>
<organism evidence="1">
    <name type="scientific">Arundo donax</name>
    <name type="common">Giant reed</name>
    <name type="synonym">Donax arundinaceus</name>
    <dbReference type="NCBI Taxonomy" id="35708"/>
    <lineage>
        <taxon>Eukaryota</taxon>
        <taxon>Viridiplantae</taxon>
        <taxon>Streptophyta</taxon>
        <taxon>Embryophyta</taxon>
        <taxon>Tracheophyta</taxon>
        <taxon>Spermatophyta</taxon>
        <taxon>Magnoliopsida</taxon>
        <taxon>Liliopsida</taxon>
        <taxon>Poales</taxon>
        <taxon>Poaceae</taxon>
        <taxon>PACMAD clade</taxon>
        <taxon>Arundinoideae</taxon>
        <taxon>Arundineae</taxon>
        <taxon>Arundo</taxon>
    </lineage>
</organism>
<proteinExistence type="predicted"/>
<reference evidence="1" key="2">
    <citation type="journal article" date="2015" name="Data Brief">
        <title>Shoot transcriptome of the giant reed, Arundo donax.</title>
        <authorList>
            <person name="Barrero R.A."/>
            <person name="Guerrero F.D."/>
            <person name="Moolhuijzen P."/>
            <person name="Goolsby J.A."/>
            <person name="Tidwell J."/>
            <person name="Bellgard S.E."/>
            <person name="Bellgard M.I."/>
        </authorList>
    </citation>
    <scope>NUCLEOTIDE SEQUENCE</scope>
    <source>
        <tissue evidence="1">Shoot tissue taken approximately 20 cm above the soil surface</tissue>
    </source>
</reference>
<name>A0A0A8XXX4_ARUDO</name>